<sequence length="734" mass="79811">MVRGAKKSGGFLSNKSGNSGVKKDFEKKKLKVGKGKVVPRNQTNVDQFRAKRVVLARQSILEDKSGASAKLQAILSQVRHYNVFKRRDALIALKNFCFAEDYKDGESYEHRLTSAVEAAAKVLNTVTPCICDADIDVRRLCSEFLSVLFSALPYQDIQPFGRLLCAQLRAGITHVDSEIRADTSSFLAAILSQGDIGIKNAIMPPAEAAKLANAFLSSQKVTVHNLECVALLLQRAAADGCNGTKGQRNDGVSSSSAGGGPFTLAACFGATVEEHNPKTTKLSDDTSGKLSKQLLNLWLDINNAGLTRSPAELTKRRLLIAESTNAAIALEWLSISNCGSLVEAVLKDFPARPPSTSSDRHLYELIDELNYAKGQLLESKPELLPKEQKLVVSFLVEQAERITTSTAAKRSSETYEVTSLGPWMSLASKALQPSRKVGHLRQLTRATLLVRKGLWRLAGLDVEEEDDMENSSVDNQESGMKWDSFQAFTVPLSEQSKKVAKKGRPAKRSGGAFAILAEDSDDESMEGDDTAVEEEQTNDVMKKGHRRAPVGQLPKVTSVGESKVYPVAAESPLFLQILPTVAAMCSTAVEEPPSPLREYPLNAICSRVVSEGMRSALLRRLPRLAWHLSIHHPGGPELLYVLSVIGQLTAAGSAEAKEQFVPIQALLTPLYCGVHGGAPPLIKMSVDSQMVAVALLSYYSKMPKAMMDSLSKLSKDSLLLDEPSNLLKLTLERR</sequence>
<dbReference type="SUPFAM" id="SSF48371">
    <property type="entry name" value="ARM repeat"/>
    <property type="match status" value="1"/>
</dbReference>
<dbReference type="Gene3D" id="1.25.10.10">
    <property type="entry name" value="Leucine-rich Repeat Variant"/>
    <property type="match status" value="1"/>
</dbReference>
<dbReference type="AlphaFoldDB" id="A0A7J6MP28"/>
<gene>
    <name evidence="2" type="ORF">FOL47_010791</name>
</gene>
<dbReference type="Proteomes" id="UP000591131">
    <property type="component" value="Unassembled WGS sequence"/>
</dbReference>
<protein>
    <recommendedName>
        <fullName evidence="4">Testis-expressed sequence 10 protein</fullName>
    </recommendedName>
</protein>
<comment type="caution">
    <text evidence="2">The sequence shown here is derived from an EMBL/GenBank/DDBJ whole genome shotgun (WGS) entry which is preliminary data.</text>
</comment>
<name>A0A7J6MP28_PERCH</name>
<dbReference type="OrthoDB" id="361362at2759"/>
<proteinExistence type="predicted"/>
<evidence type="ECO:0000313" key="3">
    <source>
        <dbReference type="Proteomes" id="UP000591131"/>
    </source>
</evidence>
<keyword evidence="3" id="KW-1185">Reference proteome</keyword>
<dbReference type="InterPro" id="IPR011989">
    <property type="entry name" value="ARM-like"/>
</dbReference>
<evidence type="ECO:0000313" key="2">
    <source>
        <dbReference type="EMBL" id="KAF4673254.1"/>
    </source>
</evidence>
<feature type="region of interest" description="Disordered" evidence="1">
    <location>
        <begin position="1"/>
        <end position="24"/>
    </location>
</feature>
<reference evidence="2 3" key="1">
    <citation type="submission" date="2020-04" db="EMBL/GenBank/DDBJ databases">
        <title>Perkinsus chesapeaki whole genome sequence.</title>
        <authorList>
            <person name="Bogema D.R."/>
        </authorList>
    </citation>
    <scope>NUCLEOTIDE SEQUENCE [LARGE SCALE GENOMIC DNA]</scope>
    <source>
        <strain evidence="2">ATCC PRA-425</strain>
    </source>
</reference>
<evidence type="ECO:0008006" key="4">
    <source>
        <dbReference type="Google" id="ProtNLM"/>
    </source>
</evidence>
<evidence type="ECO:0000256" key="1">
    <source>
        <dbReference type="SAM" id="MobiDB-lite"/>
    </source>
</evidence>
<accession>A0A7J6MP28</accession>
<dbReference type="EMBL" id="JAAPAO010000087">
    <property type="protein sequence ID" value="KAF4673254.1"/>
    <property type="molecule type" value="Genomic_DNA"/>
</dbReference>
<dbReference type="InterPro" id="IPR016024">
    <property type="entry name" value="ARM-type_fold"/>
</dbReference>
<organism evidence="2 3">
    <name type="scientific">Perkinsus chesapeaki</name>
    <name type="common">Clam parasite</name>
    <name type="synonym">Perkinsus andrewsi</name>
    <dbReference type="NCBI Taxonomy" id="330153"/>
    <lineage>
        <taxon>Eukaryota</taxon>
        <taxon>Sar</taxon>
        <taxon>Alveolata</taxon>
        <taxon>Perkinsozoa</taxon>
        <taxon>Perkinsea</taxon>
        <taxon>Perkinsida</taxon>
        <taxon>Perkinsidae</taxon>
        <taxon>Perkinsus</taxon>
    </lineage>
</organism>